<name>A0A316M377_9CLOT</name>
<dbReference type="Proteomes" id="UP000246114">
    <property type="component" value="Unassembled WGS sequence"/>
</dbReference>
<accession>A0A316M377</accession>
<evidence type="ECO:0000313" key="1">
    <source>
        <dbReference type="EMBL" id="PWL52068.1"/>
    </source>
</evidence>
<dbReference type="EMBL" id="QAMZ01000052">
    <property type="protein sequence ID" value="PWL52068.1"/>
    <property type="molecule type" value="Genomic_DNA"/>
</dbReference>
<protein>
    <submittedName>
        <fullName evidence="1">Uncharacterized protein</fullName>
    </submittedName>
</protein>
<sequence>MKNKILEFDKRKIEIEEIKQHVKFYIDKSNEGFKLLSDGNKKDAMEVLKEIRDIMKLENKYYNKSKLEDVILSKKEYNNYCSALRDILAHQINTNSYDNLSSNLYDIEDYMMYYCAYIL</sequence>
<gene>
    <name evidence="1" type="ORF">DBY38_12165</name>
</gene>
<comment type="caution">
    <text evidence="1">The sequence shown here is derived from an EMBL/GenBank/DDBJ whole genome shotgun (WGS) entry which is preliminary data.</text>
</comment>
<evidence type="ECO:0000313" key="2">
    <source>
        <dbReference type="Proteomes" id="UP000246114"/>
    </source>
</evidence>
<dbReference type="AlphaFoldDB" id="A0A316M377"/>
<proteinExistence type="predicted"/>
<reference evidence="1 2" key="1">
    <citation type="submission" date="2018-03" db="EMBL/GenBank/DDBJ databases">
        <title>The uncultured portion of the human microbiome is neutrally assembled.</title>
        <authorList>
            <person name="Jeraldo P."/>
            <person name="Boardman L."/>
            <person name="White B.A."/>
            <person name="Nelson H."/>
            <person name="Goldenfeld N."/>
            <person name="Chia N."/>
        </authorList>
    </citation>
    <scope>NUCLEOTIDE SEQUENCE [LARGE SCALE GENOMIC DNA]</scope>
    <source>
        <strain evidence="1">CIM:MAG 903</strain>
    </source>
</reference>
<organism evidence="1 2">
    <name type="scientific">Clostridium cadaveris</name>
    <dbReference type="NCBI Taxonomy" id="1529"/>
    <lineage>
        <taxon>Bacteria</taxon>
        <taxon>Bacillati</taxon>
        <taxon>Bacillota</taxon>
        <taxon>Clostridia</taxon>
        <taxon>Eubacteriales</taxon>
        <taxon>Clostridiaceae</taxon>
        <taxon>Clostridium</taxon>
    </lineage>
</organism>